<dbReference type="EMBL" id="UYRT01000537">
    <property type="protein sequence ID" value="VDK28324.1"/>
    <property type="molecule type" value="Genomic_DNA"/>
</dbReference>
<dbReference type="SMART" id="SM00239">
    <property type="entry name" value="C2"/>
    <property type="match status" value="1"/>
</dbReference>
<accession>A0A183CVT1</accession>
<evidence type="ECO:0000313" key="5">
    <source>
        <dbReference type="Proteomes" id="UP000271098"/>
    </source>
</evidence>
<dbReference type="PANTHER" id="PTHR45729:SF6">
    <property type="entry name" value="RABPHILIN, ISOFORM A"/>
    <property type="match status" value="1"/>
</dbReference>
<feature type="domain" description="C2" evidence="3">
    <location>
        <begin position="1"/>
        <end position="117"/>
    </location>
</feature>
<evidence type="ECO:0000256" key="1">
    <source>
        <dbReference type="ARBA" id="ARBA00022723"/>
    </source>
</evidence>
<dbReference type="InterPro" id="IPR035892">
    <property type="entry name" value="C2_domain_sf"/>
</dbReference>
<dbReference type="Pfam" id="PF00168">
    <property type="entry name" value="C2"/>
    <property type="match status" value="1"/>
</dbReference>
<dbReference type="PANTHER" id="PTHR45729">
    <property type="entry name" value="RABPHILIN, ISOFORM A"/>
    <property type="match status" value="1"/>
</dbReference>
<proteinExistence type="predicted"/>
<organism evidence="6">
    <name type="scientific">Gongylonema pulchrum</name>
    <dbReference type="NCBI Taxonomy" id="637853"/>
    <lineage>
        <taxon>Eukaryota</taxon>
        <taxon>Metazoa</taxon>
        <taxon>Ecdysozoa</taxon>
        <taxon>Nematoda</taxon>
        <taxon>Chromadorea</taxon>
        <taxon>Rhabditida</taxon>
        <taxon>Spirurina</taxon>
        <taxon>Spiruromorpha</taxon>
        <taxon>Spiruroidea</taxon>
        <taxon>Gongylonematidae</taxon>
        <taxon>Gongylonema</taxon>
    </lineage>
</organism>
<dbReference type="GO" id="GO:0017158">
    <property type="term" value="P:regulation of calcium ion-dependent exocytosis"/>
    <property type="evidence" value="ECO:0007669"/>
    <property type="project" value="TreeGrafter"/>
</dbReference>
<dbReference type="Gene3D" id="2.60.40.150">
    <property type="entry name" value="C2 domain"/>
    <property type="match status" value="2"/>
</dbReference>
<reference evidence="6" key="1">
    <citation type="submission" date="2016-06" db="UniProtKB">
        <authorList>
            <consortium name="WormBaseParasite"/>
        </authorList>
    </citation>
    <scope>IDENTIFICATION</scope>
</reference>
<gene>
    <name evidence="4" type="ORF">GPUH_LOCUS572</name>
</gene>
<dbReference type="WBParaSite" id="GPUH_0000057201-mRNA-1">
    <property type="protein sequence ID" value="GPUH_0000057201-mRNA-1"/>
    <property type="gene ID" value="GPUH_0000057201"/>
</dbReference>
<dbReference type="PRINTS" id="PR00399">
    <property type="entry name" value="SYNAPTOTAGMN"/>
</dbReference>
<evidence type="ECO:0000313" key="6">
    <source>
        <dbReference type="WBParaSite" id="GPUH_0000057201-mRNA-1"/>
    </source>
</evidence>
<evidence type="ECO:0000256" key="2">
    <source>
        <dbReference type="ARBA" id="ARBA00022737"/>
    </source>
</evidence>
<protein>
    <submittedName>
        <fullName evidence="6">C2 domain-containing protein</fullName>
    </submittedName>
</protein>
<dbReference type="InterPro" id="IPR043566">
    <property type="entry name" value="Rabphilin/DOC2/Noc2"/>
</dbReference>
<dbReference type="PROSITE" id="PS50004">
    <property type="entry name" value="C2"/>
    <property type="match status" value="1"/>
</dbReference>
<dbReference type="OrthoDB" id="270970at2759"/>
<keyword evidence="2" id="KW-0677">Repeat</keyword>
<dbReference type="GO" id="GO:0046872">
    <property type="term" value="F:metal ion binding"/>
    <property type="evidence" value="ECO:0007669"/>
    <property type="project" value="UniProtKB-KW"/>
</dbReference>
<evidence type="ECO:0000313" key="4">
    <source>
        <dbReference type="EMBL" id="VDK28324.1"/>
    </source>
</evidence>
<sequence length="153" mass="17629">MSLMYNVQQGSLYVTIKRCVELLGMDSTGFSDPYVKVSLLPLTNKAHRLKTSTKKRTLNPEFFETLAFVVPFKDLPKKTLKIDVFDKDVGKHDDYIGRVSFERLIKSCKSKTRFLGSVLLSTSAKGERQKHWTNCIQNPGNEFEQWHKLEVIE</sequence>
<dbReference type="PRINTS" id="PR00360">
    <property type="entry name" value="C2DOMAIN"/>
</dbReference>
<reference evidence="4 5" key="2">
    <citation type="submission" date="2018-11" db="EMBL/GenBank/DDBJ databases">
        <authorList>
            <consortium name="Pathogen Informatics"/>
        </authorList>
    </citation>
    <scope>NUCLEOTIDE SEQUENCE [LARGE SCALE GENOMIC DNA]</scope>
</reference>
<name>A0A183CVT1_9BILA</name>
<dbReference type="GO" id="GO:0061669">
    <property type="term" value="P:spontaneous neurotransmitter secretion"/>
    <property type="evidence" value="ECO:0007669"/>
    <property type="project" value="TreeGrafter"/>
</dbReference>
<dbReference type="AlphaFoldDB" id="A0A183CVT1"/>
<dbReference type="GO" id="GO:0016020">
    <property type="term" value="C:membrane"/>
    <property type="evidence" value="ECO:0007669"/>
    <property type="project" value="InterPro"/>
</dbReference>
<evidence type="ECO:0000259" key="3">
    <source>
        <dbReference type="PROSITE" id="PS50004"/>
    </source>
</evidence>
<keyword evidence="5" id="KW-1185">Reference proteome</keyword>
<dbReference type="InterPro" id="IPR001565">
    <property type="entry name" value="Synaptotagmin"/>
</dbReference>
<keyword evidence="1" id="KW-0479">Metal-binding</keyword>
<dbReference type="GO" id="GO:0006887">
    <property type="term" value="P:exocytosis"/>
    <property type="evidence" value="ECO:0007669"/>
    <property type="project" value="TreeGrafter"/>
</dbReference>
<dbReference type="InterPro" id="IPR000008">
    <property type="entry name" value="C2_dom"/>
</dbReference>
<dbReference type="SUPFAM" id="SSF49562">
    <property type="entry name" value="C2 domain (Calcium/lipid-binding domain, CaLB)"/>
    <property type="match status" value="1"/>
</dbReference>
<dbReference type="GO" id="GO:0098793">
    <property type="term" value="C:presynapse"/>
    <property type="evidence" value="ECO:0007669"/>
    <property type="project" value="GOC"/>
</dbReference>
<dbReference type="Proteomes" id="UP000271098">
    <property type="component" value="Unassembled WGS sequence"/>
</dbReference>